<feature type="transmembrane region" description="Helical" evidence="6">
    <location>
        <begin position="207"/>
        <end position="233"/>
    </location>
</feature>
<feature type="transmembrane region" description="Helical" evidence="6">
    <location>
        <begin position="276"/>
        <end position="294"/>
    </location>
</feature>
<evidence type="ECO:0000313" key="8">
    <source>
        <dbReference type="EMBL" id="SUM45833.1"/>
    </source>
</evidence>
<dbReference type="InterPro" id="IPR036259">
    <property type="entry name" value="MFS_trans_sf"/>
</dbReference>
<evidence type="ECO:0000256" key="1">
    <source>
        <dbReference type="ARBA" id="ARBA00004651"/>
    </source>
</evidence>
<evidence type="ECO:0000259" key="7">
    <source>
        <dbReference type="PROSITE" id="PS50850"/>
    </source>
</evidence>
<keyword evidence="9" id="KW-1185">Reference proteome</keyword>
<feature type="transmembrane region" description="Helical" evidence="6">
    <location>
        <begin position="136"/>
        <end position="160"/>
    </location>
</feature>
<feature type="transmembrane region" description="Helical" evidence="6">
    <location>
        <begin position="300"/>
        <end position="321"/>
    </location>
</feature>
<keyword evidence="2" id="KW-0813">Transport</keyword>
<feature type="transmembrane region" description="Helical" evidence="6">
    <location>
        <begin position="245"/>
        <end position="264"/>
    </location>
</feature>
<comment type="subcellular location">
    <subcellularLocation>
        <location evidence="1">Cell membrane</location>
        <topology evidence="1">Multi-pass membrane protein</topology>
    </subcellularLocation>
</comment>
<dbReference type="Pfam" id="PF07690">
    <property type="entry name" value="MFS_1"/>
    <property type="match status" value="1"/>
</dbReference>
<organism evidence="8 9">
    <name type="scientific">Staphylococcus intermedius NCTC 11048</name>
    <dbReference type="NCBI Taxonomy" id="1141106"/>
    <lineage>
        <taxon>Bacteria</taxon>
        <taxon>Bacillati</taxon>
        <taxon>Bacillota</taxon>
        <taxon>Bacilli</taxon>
        <taxon>Bacillales</taxon>
        <taxon>Staphylococcaceae</taxon>
        <taxon>Staphylococcus</taxon>
        <taxon>Staphylococcus intermedius group</taxon>
    </lineage>
</organism>
<dbReference type="InterPro" id="IPR052714">
    <property type="entry name" value="MFS_Exporter"/>
</dbReference>
<dbReference type="PANTHER" id="PTHR23531">
    <property type="entry name" value="QUINOLENE RESISTANCE PROTEIN NORA"/>
    <property type="match status" value="1"/>
</dbReference>
<keyword evidence="5 6" id="KW-0472">Membrane</keyword>
<dbReference type="STRING" id="1141106.GCA_000308095_00238"/>
<name>A0A380G6C6_STAIN</name>
<evidence type="ECO:0000256" key="4">
    <source>
        <dbReference type="ARBA" id="ARBA00022989"/>
    </source>
</evidence>
<feature type="transmembrane region" description="Helical" evidence="6">
    <location>
        <begin position="333"/>
        <end position="357"/>
    </location>
</feature>
<dbReference type="GO" id="GO:0022857">
    <property type="term" value="F:transmembrane transporter activity"/>
    <property type="evidence" value="ECO:0007669"/>
    <property type="project" value="InterPro"/>
</dbReference>
<feature type="transmembrane region" description="Helical" evidence="6">
    <location>
        <begin position="363"/>
        <end position="383"/>
    </location>
</feature>
<gene>
    <name evidence="8" type="primary">qacA</name>
    <name evidence="8" type="ORF">NCTC11048_00824</name>
</gene>
<dbReference type="PROSITE" id="PS50850">
    <property type="entry name" value="MFS"/>
    <property type="match status" value="1"/>
</dbReference>
<sequence length="394" mass="42850">MHNQEHSAFIKNYIYNFLVSFFVYLAMYLLIVVIAQYAIQRYDVSTGVAGLITGIFIVGALIGRFVGGRYIHEVGPKRLLIIGLVLFMITQCFYFIEGSLIFLFITRFLNGIALAIATTATGTIVPLIAPVDRRGVAISLFSLSLVIGAAIGPFLGLYLAEIYPTFVLFTVCLIVAVFAFVFALFLRVNVKMAEQQSEHHGFHISQFISVPAIPIAIVVLICGLGYASVLSFLQLYAAEIDLATVASYYFIFYAMTSVLTRPFVGRILDRFHENWIAYPALIIFGGGILILAMAHSGWALLLSGALVGIGYGSMTAVGNVVAVKVSRADQVGLATSTFFIGLDVGVGFGPALLGVILPVIGYRAMYLAIGIILFLCVILYAFIHGRRHPSKVAQ</sequence>
<feature type="domain" description="Major facilitator superfamily (MFS) profile" evidence="7">
    <location>
        <begin position="12"/>
        <end position="388"/>
    </location>
</feature>
<dbReference type="RefSeq" id="WP_019169526.1">
    <property type="nucleotide sequence ID" value="NZ_CAIB01000266.1"/>
</dbReference>
<feature type="transmembrane region" description="Helical" evidence="6">
    <location>
        <begin position="79"/>
        <end position="105"/>
    </location>
</feature>
<evidence type="ECO:0000256" key="3">
    <source>
        <dbReference type="ARBA" id="ARBA00022692"/>
    </source>
</evidence>
<dbReference type="Gene3D" id="1.20.1250.20">
    <property type="entry name" value="MFS general substrate transporter like domains"/>
    <property type="match status" value="2"/>
</dbReference>
<dbReference type="SUPFAM" id="SSF103473">
    <property type="entry name" value="MFS general substrate transporter"/>
    <property type="match status" value="1"/>
</dbReference>
<evidence type="ECO:0000256" key="2">
    <source>
        <dbReference type="ARBA" id="ARBA00022448"/>
    </source>
</evidence>
<proteinExistence type="predicted"/>
<dbReference type="AlphaFoldDB" id="A0A380G6C6"/>
<dbReference type="InterPro" id="IPR011701">
    <property type="entry name" value="MFS"/>
</dbReference>
<evidence type="ECO:0000256" key="5">
    <source>
        <dbReference type="ARBA" id="ARBA00023136"/>
    </source>
</evidence>
<dbReference type="EMBL" id="UHDP01000003">
    <property type="protein sequence ID" value="SUM45833.1"/>
    <property type="molecule type" value="Genomic_DNA"/>
</dbReference>
<evidence type="ECO:0000256" key="6">
    <source>
        <dbReference type="SAM" id="Phobius"/>
    </source>
</evidence>
<dbReference type="OrthoDB" id="9814001at2"/>
<dbReference type="CDD" id="cd17489">
    <property type="entry name" value="MFS_YfcJ_like"/>
    <property type="match status" value="1"/>
</dbReference>
<protein>
    <submittedName>
        <fullName evidence="8">Major facilitator superfamily protein</fullName>
    </submittedName>
</protein>
<dbReference type="GO" id="GO:0005886">
    <property type="term" value="C:plasma membrane"/>
    <property type="evidence" value="ECO:0007669"/>
    <property type="project" value="UniProtKB-SubCell"/>
</dbReference>
<dbReference type="PANTHER" id="PTHR23531:SF1">
    <property type="entry name" value="QUINOLENE RESISTANCE PROTEIN NORA"/>
    <property type="match status" value="1"/>
</dbReference>
<accession>A0A380G6C6</accession>
<feature type="transmembrane region" description="Helical" evidence="6">
    <location>
        <begin position="111"/>
        <end position="129"/>
    </location>
</feature>
<keyword evidence="3 6" id="KW-0812">Transmembrane</keyword>
<keyword evidence="4 6" id="KW-1133">Transmembrane helix</keyword>
<feature type="transmembrane region" description="Helical" evidence="6">
    <location>
        <begin position="45"/>
        <end position="67"/>
    </location>
</feature>
<dbReference type="Proteomes" id="UP000255549">
    <property type="component" value="Unassembled WGS sequence"/>
</dbReference>
<evidence type="ECO:0000313" key="9">
    <source>
        <dbReference type="Proteomes" id="UP000255549"/>
    </source>
</evidence>
<feature type="transmembrane region" description="Helical" evidence="6">
    <location>
        <begin position="166"/>
        <end position="186"/>
    </location>
</feature>
<reference evidence="8 9" key="1">
    <citation type="submission" date="2018-06" db="EMBL/GenBank/DDBJ databases">
        <authorList>
            <consortium name="Pathogen Informatics"/>
            <person name="Doyle S."/>
        </authorList>
    </citation>
    <scope>NUCLEOTIDE SEQUENCE [LARGE SCALE GENOMIC DNA]</scope>
    <source>
        <strain evidence="9">NCTC 11048</strain>
    </source>
</reference>
<feature type="transmembrane region" description="Helical" evidence="6">
    <location>
        <begin position="12"/>
        <end position="39"/>
    </location>
</feature>
<dbReference type="InterPro" id="IPR020846">
    <property type="entry name" value="MFS_dom"/>
</dbReference>